<dbReference type="Gene3D" id="1.20.1270.60">
    <property type="entry name" value="Arfaptin homology (AH) domain/BAR domain"/>
    <property type="match status" value="1"/>
</dbReference>
<evidence type="ECO:0000256" key="9">
    <source>
        <dbReference type="SAM" id="MobiDB-lite"/>
    </source>
</evidence>
<evidence type="ECO:0000256" key="3">
    <source>
        <dbReference type="ARBA" id="ARBA00022443"/>
    </source>
</evidence>
<feature type="compositionally biased region" description="Polar residues" evidence="9">
    <location>
        <begin position="506"/>
        <end position="518"/>
    </location>
</feature>
<proteinExistence type="evidence at protein level"/>
<feature type="compositionally biased region" description="Low complexity" evidence="9">
    <location>
        <begin position="479"/>
        <end position="498"/>
    </location>
</feature>
<evidence type="ECO:0000313" key="12">
    <source>
        <dbReference type="Proteomes" id="UP000000437"/>
    </source>
</evidence>
<keyword evidence="6" id="KW-0472">Membrane</keyword>
<feature type="coiled-coil region" evidence="8">
    <location>
        <begin position="152"/>
        <end position="186"/>
    </location>
</feature>
<evidence type="ECO:0000256" key="4">
    <source>
        <dbReference type="ARBA" id="ARBA00022490"/>
    </source>
</evidence>
<evidence type="ECO:0000256" key="7">
    <source>
        <dbReference type="PROSITE-ProRule" id="PRU00192"/>
    </source>
</evidence>
<evidence type="ECO:0000259" key="10">
    <source>
        <dbReference type="PROSITE" id="PS50002"/>
    </source>
</evidence>
<feature type="region of interest" description="Disordered" evidence="9">
    <location>
        <begin position="749"/>
        <end position="768"/>
    </location>
</feature>
<dbReference type="FunFam" id="1.20.1270.60:FF:000013">
    <property type="entry name" value="Amphiphysin isoform 2"/>
    <property type="match status" value="1"/>
</dbReference>
<feature type="compositionally biased region" description="Polar residues" evidence="9">
    <location>
        <begin position="358"/>
        <end position="372"/>
    </location>
</feature>
<evidence type="ECO:0000313" key="14">
    <source>
        <dbReference type="ZFIN" id="ZDB-GENE-040426-1711"/>
    </source>
</evidence>
<keyword evidence="5 8" id="KW-0175">Coiled coil</keyword>
<evidence type="ECO:0000256" key="2">
    <source>
        <dbReference type="ARBA" id="ARBA00004496"/>
    </source>
</evidence>
<evidence type="ECO:0000256" key="6">
    <source>
        <dbReference type="ARBA" id="ARBA00023136"/>
    </source>
</evidence>
<feature type="compositionally biased region" description="Polar residues" evidence="9">
    <location>
        <begin position="433"/>
        <end position="443"/>
    </location>
</feature>
<dbReference type="OrthoDB" id="446293at2759"/>
<evidence type="ECO:0000256" key="1">
    <source>
        <dbReference type="ARBA" id="ARBA00004308"/>
    </source>
</evidence>
<dbReference type="InterPro" id="IPR003017">
    <property type="entry name" value="Amphiphysin_1"/>
</dbReference>
<dbReference type="PANTHER" id="PTHR46514:SF2">
    <property type="entry name" value="AMPHIPHYSIN"/>
    <property type="match status" value="1"/>
</dbReference>
<dbReference type="PRINTS" id="PR00452">
    <property type="entry name" value="SH3DOMAIN"/>
</dbReference>
<comment type="subcellular location">
    <subcellularLocation>
        <location evidence="2">Cytoplasm</location>
    </subcellularLocation>
    <subcellularLocation>
        <location evidence="1">Endomembrane system</location>
    </subcellularLocation>
</comment>
<dbReference type="CDD" id="cd12140">
    <property type="entry name" value="SH3_Amphiphysin_I"/>
    <property type="match status" value="1"/>
</dbReference>
<sequence length="768" mass="83954">MAEIKTGIFAKNVQKRINRAQEKVLQKLGKADETKDEQFEQCVQNFKRQEFEGSRLQREMKAYIAAVKGMQQASMNLTESLHEVYEPDWHGKDDVMTIGKNCDALWEDFHQKLVDSTINTLETYLTQFPDLKVRVAKRSRKLIDYDSARHHLETLQTSTMRNEKRIAKAEEDLKKAQRVFDDLNVGLQDELPTLWDSRVGFYVSTFKNVSSLEARFHREISFLCHKLYEVMNKLAEQHSDKMFTIQGAPSDSGPLRLARTPSPPDDESPDSSPAASPNHTLRPTSPGPPRPKSPSQLKMGPPKPPPPKVTPTRELQQEQIIDLFDGGFPEISVTSPQPNERPGESLLDLDFDPFKPDTSTPIGQTQSPVSQTLPWDLWTGDAAQPAQPATDAGFTANWAADFGSSATTVTDESANTQPAADGQGWPPADGWPTDSTPQPQGETATDEDATVPTFMADFDKMPEAEAEAPEGDVAEGEGEASPASEPEGGEGPVTTPPTDTQPEEITASSPPAETPTSTVESPVSAEPEAAEQAEDSVPVQETEKESPTEAALASVEDKESPIEETPTIDAKPEEETSSLEARPGDEPDNVEPKPTDEPDKVETQPGEVPDNIEPKPGDAPDNVEPQPGDETSKEGAANNGNEEEKMPIPSVVIEPASSNEGDDDRDGDITSPIATGDNGMIADCQTTKDSSGMPPRFLFKVETMHDFEAANPDELELKKGDIVLVVPTELAEDQDAGWLTGIRESDWQQRGASAKKGLFPENFTQRLE</sequence>
<evidence type="ECO:0000256" key="8">
    <source>
        <dbReference type="SAM" id="Coils"/>
    </source>
</evidence>
<dbReference type="GO" id="GO:0012505">
    <property type="term" value="C:endomembrane system"/>
    <property type="evidence" value="ECO:0007669"/>
    <property type="project" value="UniProtKB-SubCell"/>
</dbReference>
<feature type="domain" description="BAR" evidence="11">
    <location>
        <begin position="24"/>
        <end position="240"/>
    </location>
</feature>
<dbReference type="InterPro" id="IPR004148">
    <property type="entry name" value="BAR_dom"/>
</dbReference>
<feature type="domain" description="SH3" evidence="10">
    <location>
        <begin position="696"/>
        <end position="768"/>
    </location>
</feature>
<name>A0A8M6Z8S2_DANRE</name>
<dbReference type="Pfam" id="PF00018">
    <property type="entry name" value="SH3_1"/>
    <property type="match status" value="1"/>
</dbReference>
<reference evidence="13" key="1">
    <citation type="submission" date="2025-08" db="UniProtKB">
        <authorList>
            <consortium name="RefSeq"/>
        </authorList>
    </citation>
    <scope>IDENTIFICATION</scope>
    <source>
        <strain evidence="13">Tuebingen</strain>
        <tissue evidence="13">Fibroblasts and whole tissue</tissue>
    </source>
</reference>
<dbReference type="AlphaFoldDB" id="A0A8M6Z8S2"/>
<feature type="region of interest" description="Disordered" evidence="9">
    <location>
        <begin position="327"/>
        <end position="372"/>
    </location>
</feature>
<dbReference type="PROSITE" id="PS51021">
    <property type="entry name" value="BAR"/>
    <property type="match status" value="1"/>
</dbReference>
<dbReference type="InterPro" id="IPR003005">
    <property type="entry name" value="Amphiphysin"/>
</dbReference>
<evidence type="ECO:0000313" key="13">
    <source>
        <dbReference type="RefSeq" id="XP_017213449.1"/>
    </source>
</evidence>
<dbReference type="AGR" id="ZFIN:ZDB-GENE-040426-1711"/>
<dbReference type="SMART" id="SM00326">
    <property type="entry name" value="SH3"/>
    <property type="match status" value="1"/>
</dbReference>
<dbReference type="Pfam" id="PF03114">
    <property type="entry name" value="BAR"/>
    <property type="match status" value="1"/>
</dbReference>
<protein>
    <submittedName>
        <fullName evidence="13">Amphiphysin isoform X25</fullName>
    </submittedName>
</protein>
<keyword evidence="15" id="KW-1267">Proteomics identification</keyword>
<dbReference type="InterPro" id="IPR027267">
    <property type="entry name" value="AH/BAR_dom_sf"/>
</dbReference>
<dbReference type="PANTHER" id="PTHR46514">
    <property type="entry name" value="AMPHIPHYSIN"/>
    <property type="match status" value="1"/>
</dbReference>
<dbReference type="Gene3D" id="2.30.30.40">
    <property type="entry name" value="SH3 Domains"/>
    <property type="match status" value="1"/>
</dbReference>
<dbReference type="GeneID" id="393804"/>
<accession>A0A8M6Z8S2</accession>
<dbReference type="PRINTS" id="PR01251">
    <property type="entry name" value="AMPHIPHYSIN"/>
</dbReference>
<dbReference type="CTD" id="273"/>
<dbReference type="GO" id="GO:0005737">
    <property type="term" value="C:cytoplasm"/>
    <property type="evidence" value="ECO:0000314"/>
    <property type="project" value="ZFIN"/>
</dbReference>
<dbReference type="InterPro" id="IPR036028">
    <property type="entry name" value="SH3-like_dom_sf"/>
</dbReference>
<gene>
    <name evidence="13 14" type="primary">amph</name>
    <name evidence="13" type="synonym">wu:fq25h04</name>
    <name evidence="13" type="synonym">zgc:73193</name>
</gene>
<evidence type="ECO:0007829" key="15">
    <source>
        <dbReference type="PeptideAtlas" id="A0A8M6Z8S2"/>
    </source>
</evidence>
<evidence type="ECO:0000256" key="5">
    <source>
        <dbReference type="ARBA" id="ARBA00023054"/>
    </source>
</evidence>
<dbReference type="PROSITE" id="PS50002">
    <property type="entry name" value="SH3"/>
    <property type="match status" value="1"/>
</dbReference>
<feature type="compositionally biased region" description="Acidic residues" evidence="9">
    <location>
        <begin position="464"/>
        <end position="478"/>
    </location>
</feature>
<keyword evidence="12" id="KW-1185">Reference proteome</keyword>
<keyword evidence="4" id="KW-0963">Cytoplasm</keyword>
<feature type="compositionally biased region" description="Basic and acidic residues" evidence="9">
    <location>
        <begin position="582"/>
        <end position="602"/>
    </location>
</feature>
<dbReference type="SUPFAM" id="SSF50044">
    <property type="entry name" value="SH3-domain"/>
    <property type="match status" value="1"/>
</dbReference>
<organism evidence="12 13">
    <name type="scientific">Danio rerio</name>
    <name type="common">Zebrafish</name>
    <name type="synonym">Brachydanio rerio</name>
    <dbReference type="NCBI Taxonomy" id="7955"/>
    <lineage>
        <taxon>Eukaryota</taxon>
        <taxon>Metazoa</taxon>
        <taxon>Chordata</taxon>
        <taxon>Craniata</taxon>
        <taxon>Vertebrata</taxon>
        <taxon>Euteleostomi</taxon>
        <taxon>Actinopterygii</taxon>
        <taxon>Neopterygii</taxon>
        <taxon>Teleostei</taxon>
        <taxon>Ostariophysi</taxon>
        <taxon>Cypriniformes</taxon>
        <taxon>Danionidae</taxon>
        <taxon>Danioninae</taxon>
        <taxon>Danio</taxon>
    </lineage>
</organism>
<feature type="compositionally biased region" description="Polar residues" evidence="9">
    <location>
        <begin position="404"/>
        <end position="418"/>
    </location>
</feature>
<dbReference type="PRINTS" id="PR01252">
    <property type="entry name" value="AMPHIPHYSIN1"/>
</dbReference>
<dbReference type="CDD" id="cd07611">
    <property type="entry name" value="BAR_Amphiphysin_I_II"/>
    <property type="match status" value="1"/>
</dbReference>
<evidence type="ECO:0000259" key="11">
    <source>
        <dbReference type="PROSITE" id="PS51021"/>
    </source>
</evidence>
<feature type="region of interest" description="Disordered" evidence="9">
    <location>
        <begin position="403"/>
        <end position="692"/>
    </location>
</feature>
<dbReference type="InterPro" id="IPR035470">
    <property type="entry name" value="Amphiphysin_I_SH3"/>
</dbReference>
<dbReference type="InterPro" id="IPR001452">
    <property type="entry name" value="SH3_domain"/>
</dbReference>
<dbReference type="SMART" id="SM00721">
    <property type="entry name" value="BAR"/>
    <property type="match status" value="1"/>
</dbReference>
<dbReference type="ZFIN" id="ZDB-GENE-040426-1711">
    <property type="gene designation" value="amph"/>
</dbReference>
<feature type="region of interest" description="Disordered" evidence="9">
    <location>
        <begin position="244"/>
        <end position="314"/>
    </location>
</feature>
<dbReference type="Proteomes" id="UP000000437">
    <property type="component" value="Chromosome 2"/>
</dbReference>
<dbReference type="SUPFAM" id="SSF103657">
    <property type="entry name" value="BAR/IMD domain-like"/>
    <property type="match status" value="1"/>
</dbReference>
<dbReference type="RefSeq" id="XP_017213449.1">
    <property type="nucleotide sequence ID" value="XM_017357960.3"/>
</dbReference>
<keyword evidence="3 7" id="KW-0728">SH3 domain</keyword>